<dbReference type="GO" id="GO:0008270">
    <property type="term" value="F:zinc ion binding"/>
    <property type="evidence" value="ECO:0007669"/>
    <property type="project" value="UniProtKB-KW"/>
</dbReference>
<dbReference type="InterPro" id="IPR036236">
    <property type="entry name" value="Znf_C2H2_sf"/>
</dbReference>
<comment type="subcellular location">
    <subcellularLocation>
        <location evidence="1">Nucleus</location>
    </subcellularLocation>
</comment>
<evidence type="ECO:0000256" key="6">
    <source>
        <dbReference type="ARBA" id="ARBA00023242"/>
    </source>
</evidence>
<dbReference type="GO" id="GO:0000981">
    <property type="term" value="F:DNA-binding transcription factor activity, RNA polymerase II-specific"/>
    <property type="evidence" value="ECO:0007669"/>
    <property type="project" value="TreeGrafter"/>
</dbReference>
<keyword evidence="11" id="KW-1185">Reference proteome</keyword>
<dbReference type="Gene3D" id="3.30.160.60">
    <property type="entry name" value="Classic Zinc Finger"/>
    <property type="match status" value="5"/>
</dbReference>
<keyword evidence="6" id="KW-0539">Nucleus</keyword>
<evidence type="ECO:0000256" key="7">
    <source>
        <dbReference type="ARBA" id="ARBA00068876"/>
    </source>
</evidence>
<evidence type="ECO:0000256" key="3">
    <source>
        <dbReference type="ARBA" id="ARBA00022737"/>
    </source>
</evidence>
<keyword evidence="2" id="KW-0479">Metal-binding</keyword>
<dbReference type="Pfam" id="PF00096">
    <property type="entry name" value="zf-C2H2"/>
    <property type="match status" value="4"/>
</dbReference>
<feature type="domain" description="C2H2-type" evidence="9">
    <location>
        <begin position="83"/>
        <end position="110"/>
    </location>
</feature>
<dbReference type="EMBL" id="JAFNEN010000677">
    <property type="protein sequence ID" value="KAG8178653.1"/>
    <property type="molecule type" value="Genomic_DNA"/>
</dbReference>
<feature type="domain" description="C2H2-type" evidence="9">
    <location>
        <begin position="194"/>
        <end position="219"/>
    </location>
</feature>
<gene>
    <name evidence="10" type="ORF">JTE90_028710</name>
</gene>
<evidence type="ECO:0000259" key="9">
    <source>
        <dbReference type="PROSITE" id="PS50157"/>
    </source>
</evidence>
<dbReference type="FunFam" id="3.30.160.60:FF:000630">
    <property type="entry name" value="Zinc finger protein 180"/>
    <property type="match status" value="1"/>
</dbReference>
<feature type="domain" description="C2H2-type" evidence="9">
    <location>
        <begin position="166"/>
        <end position="193"/>
    </location>
</feature>
<dbReference type="PROSITE" id="PS50157">
    <property type="entry name" value="ZINC_FINGER_C2H2_2"/>
    <property type="match status" value="5"/>
</dbReference>
<organism evidence="10 11">
    <name type="scientific">Oedothorax gibbosus</name>
    <dbReference type="NCBI Taxonomy" id="931172"/>
    <lineage>
        <taxon>Eukaryota</taxon>
        <taxon>Metazoa</taxon>
        <taxon>Ecdysozoa</taxon>
        <taxon>Arthropoda</taxon>
        <taxon>Chelicerata</taxon>
        <taxon>Arachnida</taxon>
        <taxon>Araneae</taxon>
        <taxon>Araneomorphae</taxon>
        <taxon>Entelegynae</taxon>
        <taxon>Araneoidea</taxon>
        <taxon>Linyphiidae</taxon>
        <taxon>Erigoninae</taxon>
        <taxon>Oedothorax</taxon>
    </lineage>
</organism>
<dbReference type="Proteomes" id="UP000827092">
    <property type="component" value="Unassembled WGS sequence"/>
</dbReference>
<dbReference type="SMART" id="SM00355">
    <property type="entry name" value="ZnF_C2H2"/>
    <property type="match status" value="6"/>
</dbReference>
<evidence type="ECO:0000313" key="11">
    <source>
        <dbReference type="Proteomes" id="UP000827092"/>
    </source>
</evidence>
<dbReference type="GO" id="GO:0005634">
    <property type="term" value="C:nucleus"/>
    <property type="evidence" value="ECO:0007669"/>
    <property type="project" value="UniProtKB-SubCell"/>
</dbReference>
<dbReference type="FunFam" id="3.30.160.60:FF:000100">
    <property type="entry name" value="Zinc finger 45-like"/>
    <property type="match status" value="1"/>
</dbReference>
<dbReference type="InterPro" id="IPR013087">
    <property type="entry name" value="Znf_C2H2_type"/>
</dbReference>
<dbReference type="AlphaFoldDB" id="A0AAV6U4A1"/>
<dbReference type="SUPFAM" id="SSF57667">
    <property type="entry name" value="beta-beta-alpha zinc fingers"/>
    <property type="match status" value="3"/>
</dbReference>
<feature type="domain" description="C2H2-type" evidence="9">
    <location>
        <begin position="111"/>
        <end position="133"/>
    </location>
</feature>
<evidence type="ECO:0000313" key="10">
    <source>
        <dbReference type="EMBL" id="KAG8178653.1"/>
    </source>
</evidence>
<comment type="caution">
    <text evidence="10">The sequence shown here is derived from an EMBL/GenBank/DDBJ whole genome shotgun (WGS) entry which is preliminary data.</text>
</comment>
<dbReference type="FunFam" id="3.30.160.60:FF:000145">
    <property type="entry name" value="Zinc finger protein 574"/>
    <property type="match status" value="1"/>
</dbReference>
<protein>
    <recommendedName>
        <fullName evidence="7">Zinc finger protein 865</fullName>
    </recommendedName>
</protein>
<evidence type="ECO:0000256" key="8">
    <source>
        <dbReference type="PROSITE-ProRule" id="PRU00042"/>
    </source>
</evidence>
<evidence type="ECO:0000256" key="4">
    <source>
        <dbReference type="ARBA" id="ARBA00022771"/>
    </source>
</evidence>
<evidence type="ECO:0000256" key="1">
    <source>
        <dbReference type="ARBA" id="ARBA00004123"/>
    </source>
</evidence>
<keyword evidence="5" id="KW-0862">Zinc</keyword>
<proteinExistence type="predicted"/>
<dbReference type="PANTHER" id="PTHR24394:SF44">
    <property type="entry name" value="ZINC FINGER PROTEIN 271-LIKE"/>
    <property type="match status" value="1"/>
</dbReference>
<keyword evidence="3" id="KW-0677">Repeat</keyword>
<keyword evidence="4 8" id="KW-0863">Zinc-finger</keyword>
<evidence type="ECO:0000256" key="5">
    <source>
        <dbReference type="ARBA" id="ARBA00022833"/>
    </source>
</evidence>
<sequence length="219" mass="25974">MSYTYEFDEALICFICGVDFEQQEFLKVHLSEHLQTTETIEIQPIGFLETELNKNQFNYNDTNFWSNADLPLQSNNVNMKEMYECIACGKEFKRKDHLQKHVIIHSDAKPFPCLVCGKRFARKDRLKDHCVIHLANGWSCYFCGRMFSQRCILRKHEMTHRGVKPFSCELCDCRFSRKNDLLRHLTVHSGEKNHLCEVCGKRFSQKRLLKRHLNIHRNN</sequence>
<dbReference type="FunFam" id="3.30.160.60:FF:000446">
    <property type="entry name" value="Zinc finger protein"/>
    <property type="match status" value="1"/>
</dbReference>
<feature type="domain" description="C2H2-type" evidence="9">
    <location>
        <begin position="138"/>
        <end position="165"/>
    </location>
</feature>
<dbReference type="PROSITE" id="PS00028">
    <property type="entry name" value="ZINC_FINGER_C2H2_1"/>
    <property type="match status" value="6"/>
</dbReference>
<accession>A0AAV6U4A1</accession>
<name>A0AAV6U4A1_9ARAC</name>
<reference evidence="10 11" key="1">
    <citation type="journal article" date="2022" name="Nat. Ecol. Evol.">
        <title>A masculinizing supergene underlies an exaggerated male reproductive morph in a spider.</title>
        <authorList>
            <person name="Hendrickx F."/>
            <person name="De Corte Z."/>
            <person name="Sonet G."/>
            <person name="Van Belleghem S.M."/>
            <person name="Kostlbacher S."/>
            <person name="Vangestel C."/>
        </authorList>
    </citation>
    <scope>NUCLEOTIDE SEQUENCE [LARGE SCALE GENOMIC DNA]</scope>
    <source>
        <strain evidence="10">W744_W776</strain>
    </source>
</reference>
<evidence type="ECO:0000256" key="2">
    <source>
        <dbReference type="ARBA" id="ARBA00022723"/>
    </source>
</evidence>
<dbReference type="PANTHER" id="PTHR24394">
    <property type="entry name" value="ZINC FINGER PROTEIN"/>
    <property type="match status" value="1"/>
</dbReference>